<evidence type="ECO:0000256" key="2">
    <source>
        <dbReference type="ARBA" id="ARBA00012438"/>
    </source>
</evidence>
<dbReference type="PANTHER" id="PTHR43065">
    <property type="entry name" value="SENSOR HISTIDINE KINASE"/>
    <property type="match status" value="1"/>
</dbReference>
<comment type="caution">
    <text evidence="7">The sequence shown here is derived from an EMBL/GenBank/DDBJ whole genome shotgun (WGS) entry which is preliminary data.</text>
</comment>
<evidence type="ECO:0000256" key="1">
    <source>
        <dbReference type="ARBA" id="ARBA00000085"/>
    </source>
</evidence>
<reference evidence="7" key="2">
    <citation type="journal article" date="2022" name="Microbiol. Resour. Announc.">
        <title>Metagenome Sequencing to Explore Phylogenomics of Terrestrial Cyanobacteria.</title>
        <authorList>
            <person name="Ward R.D."/>
            <person name="Stajich J.E."/>
            <person name="Johansen J.R."/>
            <person name="Huntemann M."/>
            <person name="Clum A."/>
            <person name="Foster B."/>
            <person name="Foster B."/>
            <person name="Roux S."/>
            <person name="Palaniappan K."/>
            <person name="Varghese N."/>
            <person name="Mukherjee S."/>
            <person name="Reddy T.B.K."/>
            <person name="Daum C."/>
            <person name="Copeland A."/>
            <person name="Chen I.A."/>
            <person name="Ivanova N.N."/>
            <person name="Kyrpides N.C."/>
            <person name="Shapiro N."/>
            <person name="Eloe-Fadrosh E.A."/>
            <person name="Pietrasiak N."/>
        </authorList>
    </citation>
    <scope>NUCLEOTIDE SEQUENCE</scope>
    <source>
        <strain evidence="7">GSE-NOS-MK-12-04C</strain>
    </source>
</reference>
<accession>A0A951QNT3</accession>
<organism evidence="7 8">
    <name type="scientific">Cyanomargarita calcarea GSE-NOS-MK-12-04C</name>
    <dbReference type="NCBI Taxonomy" id="2839659"/>
    <lineage>
        <taxon>Bacteria</taxon>
        <taxon>Bacillati</taxon>
        <taxon>Cyanobacteriota</taxon>
        <taxon>Cyanophyceae</taxon>
        <taxon>Nostocales</taxon>
        <taxon>Cyanomargaritaceae</taxon>
        <taxon>Cyanomargarita</taxon>
    </lineage>
</organism>
<evidence type="ECO:0000256" key="3">
    <source>
        <dbReference type="ARBA" id="ARBA00022553"/>
    </source>
</evidence>
<dbReference type="InterPro" id="IPR036097">
    <property type="entry name" value="HisK_dim/P_sf"/>
</dbReference>
<dbReference type="Gene3D" id="1.10.287.130">
    <property type="match status" value="1"/>
</dbReference>
<dbReference type="EMBL" id="JAHHGZ010000024">
    <property type="protein sequence ID" value="MBW4669784.1"/>
    <property type="molecule type" value="Genomic_DNA"/>
</dbReference>
<dbReference type="SUPFAM" id="SSF47384">
    <property type="entry name" value="Homodimeric domain of signal transducing histidine kinase"/>
    <property type="match status" value="1"/>
</dbReference>
<dbReference type="GO" id="GO:0005524">
    <property type="term" value="F:ATP binding"/>
    <property type="evidence" value="ECO:0007669"/>
    <property type="project" value="UniProtKB-KW"/>
</dbReference>
<proteinExistence type="predicted"/>
<keyword evidence="7" id="KW-0067">ATP-binding</keyword>
<dbReference type="SUPFAM" id="SSF55874">
    <property type="entry name" value="ATPase domain of HSP90 chaperone/DNA topoisomerase II/histidine kinase"/>
    <property type="match status" value="1"/>
</dbReference>
<name>A0A951QNT3_9CYAN</name>
<dbReference type="InterPro" id="IPR005467">
    <property type="entry name" value="His_kinase_dom"/>
</dbReference>
<evidence type="ECO:0000313" key="8">
    <source>
        <dbReference type="Proteomes" id="UP000729701"/>
    </source>
</evidence>
<dbReference type="InterPro" id="IPR003661">
    <property type="entry name" value="HisK_dim/P_dom"/>
</dbReference>
<gene>
    <name evidence="7" type="ORF">KME60_20805</name>
</gene>
<dbReference type="AlphaFoldDB" id="A0A951QNT3"/>
<evidence type="ECO:0000256" key="4">
    <source>
        <dbReference type="ARBA" id="ARBA00022777"/>
    </source>
</evidence>
<dbReference type="Gene3D" id="3.30.565.10">
    <property type="entry name" value="Histidine kinase-like ATPase, C-terminal domain"/>
    <property type="match status" value="1"/>
</dbReference>
<keyword evidence="4" id="KW-0808">Transferase</keyword>
<evidence type="ECO:0000313" key="7">
    <source>
        <dbReference type="EMBL" id="MBW4669784.1"/>
    </source>
</evidence>
<dbReference type="PANTHER" id="PTHR43065:SF48">
    <property type="entry name" value="HISTIDINE KINASE"/>
    <property type="match status" value="1"/>
</dbReference>
<sequence>MVRNSCCDPSGKPSLDAESHNFNLESTLQELPLCDISFEISCLAFELAEQFQTNPLIPGVLLVEKGKFVGMISRRRFLEYISLPNGVDNISNSPLQTLPKLLPSDILILSGDILILAATRQSLERNAESIFEPIVVRISCQDYRILDVHQLLVAQSLIHELTNKLLREQTQAELFKTEKLVSLGRMVAGVAHEIRNPVNCIHGNSPHLLNYFQDLMELLSVYESEHSESSATIQQVKDKIEFNFLVEDLPRLLASIDISSERLTQIVGSLHSFSHNSQDKPLPSDINECIDSTLLILNNQINSSIKIIKNYGELPLVNCYSGELSQVFMNLIGNAIDTLMEKAETSNDWQPHIEITTEILKKENSEELLIAIADNGVGMPPEIQNQIFEDFFTTKPAGKGTGLGLAISHAIVTQKHGGQLEVTSQPGVGTKFEILLPLVKG</sequence>
<dbReference type="InterPro" id="IPR003594">
    <property type="entry name" value="HATPase_dom"/>
</dbReference>
<evidence type="ECO:0000256" key="5">
    <source>
        <dbReference type="ARBA" id="ARBA00023012"/>
    </source>
</evidence>
<reference evidence="7" key="1">
    <citation type="submission" date="2021-05" db="EMBL/GenBank/DDBJ databases">
        <authorList>
            <person name="Pietrasiak N."/>
            <person name="Ward R."/>
            <person name="Stajich J.E."/>
            <person name="Kurbessoian T."/>
        </authorList>
    </citation>
    <scope>NUCLEOTIDE SEQUENCE</scope>
    <source>
        <strain evidence="7">GSE-NOS-MK-12-04C</strain>
    </source>
</reference>
<keyword evidence="3" id="KW-0597">Phosphoprotein</keyword>
<dbReference type="CDD" id="cd00082">
    <property type="entry name" value="HisKA"/>
    <property type="match status" value="1"/>
</dbReference>
<keyword evidence="5" id="KW-0902">Two-component regulatory system</keyword>
<feature type="domain" description="Histidine kinase" evidence="6">
    <location>
        <begin position="189"/>
        <end position="440"/>
    </location>
</feature>
<keyword evidence="7" id="KW-0547">Nucleotide-binding</keyword>
<dbReference type="EC" id="2.7.13.3" evidence="2"/>
<dbReference type="GO" id="GO:0000155">
    <property type="term" value="F:phosphorelay sensor kinase activity"/>
    <property type="evidence" value="ECO:0007669"/>
    <property type="project" value="InterPro"/>
</dbReference>
<comment type="catalytic activity">
    <reaction evidence="1">
        <text>ATP + protein L-histidine = ADP + protein N-phospho-L-histidine.</text>
        <dbReference type="EC" id="2.7.13.3"/>
    </reaction>
</comment>
<keyword evidence="4" id="KW-0418">Kinase</keyword>
<dbReference type="Pfam" id="PF02518">
    <property type="entry name" value="HATPase_c"/>
    <property type="match status" value="1"/>
</dbReference>
<dbReference type="InterPro" id="IPR004358">
    <property type="entry name" value="Sig_transdc_His_kin-like_C"/>
</dbReference>
<dbReference type="PROSITE" id="PS50109">
    <property type="entry name" value="HIS_KIN"/>
    <property type="match status" value="1"/>
</dbReference>
<protein>
    <recommendedName>
        <fullName evidence="2">histidine kinase</fullName>
        <ecNumber evidence="2">2.7.13.3</ecNumber>
    </recommendedName>
</protein>
<dbReference type="Proteomes" id="UP000729701">
    <property type="component" value="Unassembled WGS sequence"/>
</dbReference>
<evidence type="ECO:0000259" key="6">
    <source>
        <dbReference type="PROSITE" id="PS50109"/>
    </source>
</evidence>
<dbReference type="InterPro" id="IPR036890">
    <property type="entry name" value="HATPase_C_sf"/>
</dbReference>
<dbReference type="SMART" id="SM00387">
    <property type="entry name" value="HATPase_c"/>
    <property type="match status" value="1"/>
</dbReference>
<dbReference type="PRINTS" id="PR00344">
    <property type="entry name" value="BCTRLSENSOR"/>
</dbReference>